<accession>A0AAU9C8J4</accession>
<dbReference type="Proteomes" id="UP001348817">
    <property type="component" value="Chromosome"/>
</dbReference>
<dbReference type="InterPro" id="IPR038081">
    <property type="entry name" value="CalX-like_sf"/>
</dbReference>
<keyword evidence="1" id="KW-0732">Signal</keyword>
<feature type="signal peptide" evidence="1">
    <location>
        <begin position="1"/>
        <end position="24"/>
    </location>
</feature>
<keyword evidence="3" id="KW-1185">Reference proteome</keyword>
<dbReference type="Pfam" id="PF14064">
    <property type="entry name" value="HmuY"/>
    <property type="match status" value="1"/>
</dbReference>
<dbReference type="EMBL" id="AP025314">
    <property type="protein sequence ID" value="BDD08436.1"/>
    <property type="molecule type" value="Genomic_DNA"/>
</dbReference>
<sequence>MLSKTIILRSIIAMLAISTLWSCSDDDDIDLPDLTASFSTKETSIGADETSATVTVTLSRKADIAGTLNVTLASEKLAYTTQYTTEPSANGSTVALPVSVGATQVTFLVKKTDGALFDGDEVLNMTLASETQGLLLGANTELKLSFGEVLSTGDVTSADMGGKDEGKQAYFDLSANRQWSKEANSWDLMFTNGSDFVVKLNYSNSVRAVSVGKSDFSAITEQDITDAKAKIPGGFSDPITSIDSETGSLDETAVAPISVTATENMVHLLRFPGQEANTFTWKLAKFYRKNGGYVITHKMPEESTTKTLDVPKNADKGDFTHVSIKSNEIVDLVPANWDIAFTRMSVRLNMGGTSIAYEYKDYVIHGSGCSSAIVTLGEGQELDSEFKAFDKTKAEALELSSVQNTIGSQWRSLGMNGASIKTDRFFVLKDASGNYYKLRFISLTNDGGERGYPKFEYRLLQ</sequence>
<dbReference type="RefSeq" id="WP_338393698.1">
    <property type="nucleotide sequence ID" value="NZ_AP025314.1"/>
</dbReference>
<evidence type="ECO:0000313" key="2">
    <source>
        <dbReference type="EMBL" id="BDD08436.1"/>
    </source>
</evidence>
<dbReference type="KEGG" id="fax:FUAX_08680"/>
<evidence type="ECO:0000313" key="3">
    <source>
        <dbReference type="Proteomes" id="UP001348817"/>
    </source>
</evidence>
<proteinExistence type="predicted"/>
<feature type="chain" id="PRO_5043314079" description="HmuY protein" evidence="1">
    <location>
        <begin position="25"/>
        <end position="461"/>
    </location>
</feature>
<dbReference type="Gene3D" id="2.60.40.2030">
    <property type="match status" value="1"/>
</dbReference>
<organism evidence="2 3">
    <name type="scientific">Fulvitalea axinellae</name>
    <dbReference type="NCBI Taxonomy" id="1182444"/>
    <lineage>
        <taxon>Bacteria</taxon>
        <taxon>Pseudomonadati</taxon>
        <taxon>Bacteroidota</taxon>
        <taxon>Cytophagia</taxon>
        <taxon>Cytophagales</taxon>
        <taxon>Persicobacteraceae</taxon>
        <taxon>Fulvitalea</taxon>
    </lineage>
</organism>
<dbReference type="InterPro" id="IPR025921">
    <property type="entry name" value="HmuY"/>
</dbReference>
<gene>
    <name evidence="2" type="ORF">FUAX_08680</name>
</gene>
<protein>
    <recommendedName>
        <fullName evidence="4">HmuY protein</fullName>
    </recommendedName>
</protein>
<evidence type="ECO:0000256" key="1">
    <source>
        <dbReference type="SAM" id="SignalP"/>
    </source>
</evidence>
<dbReference type="CDD" id="cd12105">
    <property type="entry name" value="HmuY"/>
    <property type="match status" value="1"/>
</dbReference>
<name>A0AAU9C8J4_9BACT</name>
<evidence type="ECO:0008006" key="4">
    <source>
        <dbReference type="Google" id="ProtNLM"/>
    </source>
</evidence>
<reference evidence="2 3" key="1">
    <citation type="submission" date="2021-12" db="EMBL/GenBank/DDBJ databases">
        <title>Genome sequencing of bacteria with rrn-lacking chromosome and rrn-plasmid.</title>
        <authorList>
            <person name="Anda M."/>
            <person name="Iwasaki W."/>
        </authorList>
    </citation>
    <scope>NUCLEOTIDE SEQUENCE [LARGE SCALE GENOMIC DNA]</scope>
    <source>
        <strain evidence="2 3">DSM 100852</strain>
    </source>
</reference>
<dbReference type="AlphaFoldDB" id="A0AAU9C8J4"/>